<dbReference type="EMBL" id="VWXC01000014">
    <property type="protein sequence ID" value="NIG20663.1"/>
    <property type="molecule type" value="Genomic_DNA"/>
</dbReference>
<dbReference type="Proteomes" id="UP001515780">
    <property type="component" value="Unassembled WGS sequence"/>
</dbReference>
<keyword evidence="2" id="KW-1185">Reference proteome</keyword>
<organism evidence="1 2">
    <name type="scientific">Candidatus Pantoea communis</name>
    <dbReference type="NCBI Taxonomy" id="2608354"/>
    <lineage>
        <taxon>Bacteria</taxon>
        <taxon>Pseudomonadati</taxon>
        <taxon>Pseudomonadota</taxon>
        <taxon>Gammaproteobacteria</taxon>
        <taxon>Enterobacterales</taxon>
        <taxon>Erwiniaceae</taxon>
        <taxon>Pantoea</taxon>
    </lineage>
</organism>
<evidence type="ECO:0000313" key="1">
    <source>
        <dbReference type="EMBL" id="NIG20663.1"/>
    </source>
</evidence>
<protein>
    <recommendedName>
        <fullName evidence="3">Biofilm development protein YmgB/AriR</fullName>
    </recommendedName>
</protein>
<dbReference type="InterPro" id="IPR024753">
    <property type="entry name" value="AriR"/>
</dbReference>
<comment type="caution">
    <text evidence="1">The sequence shown here is derived from an EMBL/GenBank/DDBJ whole genome shotgun (WGS) entry which is preliminary data.</text>
</comment>
<sequence>MRETNTVAHIQACLMVKGDRYALQKETLYDIIHNLIYIGAPVNNKTIMRHIMNQLMVENNAERQEILRVLLQLIVGYTPDDPGV</sequence>
<name>A0ABX0RST3_9GAMM</name>
<proteinExistence type="predicted"/>
<evidence type="ECO:0000313" key="2">
    <source>
        <dbReference type="Proteomes" id="UP001515780"/>
    </source>
</evidence>
<evidence type="ECO:0008006" key="3">
    <source>
        <dbReference type="Google" id="ProtNLM"/>
    </source>
</evidence>
<reference evidence="1 2" key="1">
    <citation type="journal article" date="2019" name="bioRxiv">
        <title>Bacteria contribute to plant secondary compound degradation in a generalist herbivore system.</title>
        <authorList>
            <person name="Francoeur C.B."/>
            <person name="Khadempour L."/>
            <person name="Moreira-Soto R.D."/>
            <person name="Gotting K."/>
            <person name="Book A.J."/>
            <person name="Pinto-Tomas A.A."/>
            <person name="Keefover-Ring K."/>
            <person name="Currie C.R."/>
        </authorList>
    </citation>
    <scope>NUCLEOTIDE SEQUENCE [LARGE SCALE GENOMIC DNA]</scope>
    <source>
        <strain evidence="1">Al-1710</strain>
    </source>
</reference>
<accession>A0ABX0RST3</accession>
<dbReference type="Pfam" id="PF10798">
    <property type="entry name" value="YmgB"/>
    <property type="match status" value="1"/>
</dbReference>
<dbReference type="Gene3D" id="1.20.5.5260">
    <property type="match status" value="1"/>
</dbReference>
<gene>
    <name evidence="1" type="ORF">F3J37_18465</name>
</gene>